<dbReference type="EMBL" id="KB644414">
    <property type="protein sequence ID" value="EPS32197.1"/>
    <property type="molecule type" value="Genomic_DNA"/>
</dbReference>
<gene>
    <name evidence="7" type="ORF">PDE_07157</name>
</gene>
<dbReference type="Proteomes" id="UP000019376">
    <property type="component" value="Unassembled WGS sequence"/>
</dbReference>
<organism evidence="7 8">
    <name type="scientific">Penicillium oxalicum (strain 114-2 / CGMCC 5302)</name>
    <name type="common">Penicillium decumbens</name>
    <dbReference type="NCBI Taxonomy" id="933388"/>
    <lineage>
        <taxon>Eukaryota</taxon>
        <taxon>Fungi</taxon>
        <taxon>Dikarya</taxon>
        <taxon>Ascomycota</taxon>
        <taxon>Pezizomycotina</taxon>
        <taxon>Eurotiomycetes</taxon>
        <taxon>Eurotiomycetidae</taxon>
        <taxon>Eurotiales</taxon>
        <taxon>Aspergillaceae</taxon>
        <taxon>Penicillium</taxon>
    </lineage>
</organism>
<evidence type="ECO:0000256" key="2">
    <source>
        <dbReference type="ARBA" id="ARBA00006824"/>
    </source>
</evidence>
<accession>S8BBF0</accession>
<dbReference type="HOGENOM" id="CLU_049109_8_0_1"/>
<dbReference type="Pfam" id="PF04117">
    <property type="entry name" value="Mpv17_PMP22"/>
    <property type="match status" value="1"/>
</dbReference>
<feature type="transmembrane region" description="Helical" evidence="6">
    <location>
        <begin position="128"/>
        <end position="150"/>
    </location>
</feature>
<keyword evidence="5 6" id="KW-0472">Membrane</keyword>
<dbReference type="AlphaFoldDB" id="S8BBF0"/>
<proteinExistence type="inferred from homology"/>
<dbReference type="GO" id="GO:0005739">
    <property type="term" value="C:mitochondrion"/>
    <property type="evidence" value="ECO:0007669"/>
    <property type="project" value="TreeGrafter"/>
</dbReference>
<evidence type="ECO:0000256" key="5">
    <source>
        <dbReference type="ARBA" id="ARBA00023136"/>
    </source>
</evidence>
<feature type="transmembrane region" description="Helical" evidence="6">
    <location>
        <begin position="21"/>
        <end position="41"/>
    </location>
</feature>
<reference evidence="7 8" key="1">
    <citation type="journal article" date="2013" name="PLoS ONE">
        <title>Genomic and secretomic analyses reveal unique features of the lignocellulolytic enzyme system of Penicillium decumbens.</title>
        <authorList>
            <person name="Liu G."/>
            <person name="Zhang L."/>
            <person name="Wei X."/>
            <person name="Zou G."/>
            <person name="Qin Y."/>
            <person name="Ma L."/>
            <person name="Li J."/>
            <person name="Zheng H."/>
            <person name="Wang S."/>
            <person name="Wang C."/>
            <person name="Xun L."/>
            <person name="Zhao G.-P."/>
            <person name="Zhou Z."/>
            <person name="Qu Y."/>
        </authorList>
    </citation>
    <scope>NUCLEOTIDE SEQUENCE [LARGE SCALE GENOMIC DNA]</scope>
    <source>
        <strain evidence="8">114-2 / CGMCC 5302</strain>
    </source>
</reference>
<dbReference type="GO" id="GO:0016020">
    <property type="term" value="C:membrane"/>
    <property type="evidence" value="ECO:0007669"/>
    <property type="project" value="UniProtKB-SubCell"/>
</dbReference>
<dbReference type="OrthoDB" id="10267969at2759"/>
<dbReference type="PANTHER" id="PTHR11266:SF50">
    <property type="entry name" value="VACUOLAR MEMBRANE PROTEIN YOR292C"/>
    <property type="match status" value="1"/>
</dbReference>
<evidence type="ECO:0000256" key="4">
    <source>
        <dbReference type="ARBA" id="ARBA00022989"/>
    </source>
</evidence>
<feature type="transmembrane region" description="Helical" evidence="6">
    <location>
        <begin position="170"/>
        <end position="190"/>
    </location>
</feature>
<feature type="transmembrane region" description="Helical" evidence="6">
    <location>
        <begin position="53"/>
        <end position="77"/>
    </location>
</feature>
<evidence type="ECO:0000256" key="1">
    <source>
        <dbReference type="ARBA" id="ARBA00004141"/>
    </source>
</evidence>
<keyword evidence="8" id="KW-1185">Reference proteome</keyword>
<evidence type="ECO:0000256" key="6">
    <source>
        <dbReference type="RuleBase" id="RU363053"/>
    </source>
</evidence>
<comment type="similarity">
    <text evidence="2 6">Belongs to the peroxisomal membrane protein PXMP2/4 family.</text>
</comment>
<dbReference type="STRING" id="933388.S8BBF0"/>
<comment type="subcellular location">
    <subcellularLocation>
        <location evidence="1">Membrane</location>
        <topology evidence="1">Multi-pass membrane protein</topology>
    </subcellularLocation>
</comment>
<dbReference type="PANTHER" id="PTHR11266">
    <property type="entry name" value="PEROXISOMAL MEMBRANE PROTEIN 2, PXMP2 MPV17"/>
    <property type="match status" value="1"/>
</dbReference>
<dbReference type="eggNOG" id="KOG1944">
    <property type="taxonomic scope" value="Eukaryota"/>
</dbReference>
<evidence type="ECO:0000313" key="8">
    <source>
        <dbReference type="Proteomes" id="UP000019376"/>
    </source>
</evidence>
<protein>
    <submittedName>
        <fullName evidence="7">Uncharacterized protein</fullName>
    </submittedName>
</protein>
<keyword evidence="3 6" id="KW-0812">Transmembrane</keyword>
<evidence type="ECO:0000313" key="7">
    <source>
        <dbReference type="EMBL" id="EPS32197.1"/>
    </source>
</evidence>
<name>S8BBF0_PENO1</name>
<dbReference type="PhylomeDB" id="S8BBF0"/>
<keyword evidence="4 6" id="KW-1133">Transmembrane helix</keyword>
<dbReference type="InterPro" id="IPR007248">
    <property type="entry name" value="Mpv17_PMP22"/>
</dbReference>
<sequence length="254" mass="28445">MITSTKRRVLDGLNRRYIYGRVPLLHTIILIIEMAVAARIASKFNSYYAEKPVLTTMVTNAVLGGVADTVAQLITAVQARRAQGSREHSDFISIEFHDLDKGRPPVLGELGAAMPSPAPFDFERVTRFMAYGFFMAPVQFQWFGFLSRAFPLTKVNPSVPVFKRVAFDQLIFAPFGLACFFTFMTIAEGGGKRALTQKFRDVYLPTLKANFVLWPAVQILNFRVIPIQFQIPFVSSIGIAWTAYLSLTNSSEES</sequence>
<evidence type="ECO:0000256" key="3">
    <source>
        <dbReference type="ARBA" id="ARBA00022692"/>
    </source>
</evidence>